<evidence type="ECO:0000259" key="9">
    <source>
        <dbReference type="PROSITE" id="PS51012"/>
    </source>
</evidence>
<feature type="domain" description="ABC transmembrane type-2" evidence="9">
    <location>
        <begin position="139"/>
        <end position="369"/>
    </location>
</feature>
<evidence type="ECO:0000256" key="3">
    <source>
        <dbReference type="ARBA" id="ARBA00022448"/>
    </source>
</evidence>
<dbReference type="Pfam" id="PF12698">
    <property type="entry name" value="ABC2_membrane_3"/>
    <property type="match status" value="1"/>
</dbReference>
<evidence type="ECO:0000256" key="8">
    <source>
        <dbReference type="SAM" id="Phobius"/>
    </source>
</evidence>
<keyword evidence="6 8" id="KW-1133">Transmembrane helix</keyword>
<comment type="similarity">
    <text evidence="2">Belongs to the ABC-2 integral membrane protein family.</text>
</comment>
<evidence type="ECO:0000256" key="2">
    <source>
        <dbReference type="ARBA" id="ARBA00007783"/>
    </source>
</evidence>
<feature type="transmembrane region" description="Helical" evidence="8">
    <location>
        <begin position="256"/>
        <end position="277"/>
    </location>
</feature>
<feature type="transmembrane region" description="Helical" evidence="8">
    <location>
        <begin position="218"/>
        <end position="244"/>
    </location>
</feature>
<reference evidence="10 11" key="1">
    <citation type="journal article" date="2009" name="Appl. Environ. Microbiol.">
        <title>Three genomes from the phylum Acidobacteria provide insight into the lifestyles of these microorganisms in soils.</title>
        <authorList>
            <person name="Ward N.L."/>
            <person name="Challacombe J.F."/>
            <person name="Janssen P.H."/>
            <person name="Henrissat B."/>
            <person name="Coutinho P.M."/>
            <person name="Wu M."/>
            <person name="Xie G."/>
            <person name="Haft D.H."/>
            <person name="Sait M."/>
            <person name="Badger J."/>
            <person name="Barabote R.D."/>
            <person name="Bradley B."/>
            <person name="Brettin T.S."/>
            <person name="Brinkac L.M."/>
            <person name="Bruce D."/>
            <person name="Creasy T."/>
            <person name="Daugherty S.C."/>
            <person name="Davidsen T.M."/>
            <person name="DeBoy R.T."/>
            <person name="Detter J.C."/>
            <person name="Dodson R.J."/>
            <person name="Durkin A.S."/>
            <person name="Ganapathy A."/>
            <person name="Gwinn-Giglio M."/>
            <person name="Han C.S."/>
            <person name="Khouri H."/>
            <person name="Kiss H."/>
            <person name="Kothari S.P."/>
            <person name="Madupu R."/>
            <person name="Nelson K.E."/>
            <person name="Nelson W.C."/>
            <person name="Paulsen I."/>
            <person name="Penn K."/>
            <person name="Ren Q."/>
            <person name="Rosovitz M.J."/>
            <person name="Selengut J.D."/>
            <person name="Shrivastava S."/>
            <person name="Sullivan S.A."/>
            <person name="Tapia R."/>
            <person name="Thompson L.S."/>
            <person name="Watkins K.L."/>
            <person name="Yang Q."/>
            <person name="Yu C."/>
            <person name="Zafar N."/>
            <person name="Zhou L."/>
            <person name="Kuske C.R."/>
        </authorList>
    </citation>
    <scope>NUCLEOTIDE SEQUENCE [LARGE SCALE GENOMIC DNA]</scope>
    <source>
        <strain evidence="10 11">Ellin345</strain>
    </source>
</reference>
<keyword evidence="3" id="KW-0813">Transport</keyword>
<dbReference type="KEGG" id="aba:Acid345_4575"/>
<dbReference type="AlphaFoldDB" id="Q1IHS5"/>
<dbReference type="InterPro" id="IPR051449">
    <property type="entry name" value="ABC-2_transporter_component"/>
</dbReference>
<gene>
    <name evidence="10" type="ordered locus">Acid345_4575</name>
</gene>
<dbReference type="STRING" id="204669.Acid345_4575"/>
<evidence type="ECO:0000313" key="11">
    <source>
        <dbReference type="Proteomes" id="UP000002432"/>
    </source>
</evidence>
<proteinExistence type="inferred from homology"/>
<dbReference type="InterPro" id="IPR013525">
    <property type="entry name" value="ABC2_TM"/>
</dbReference>
<feature type="transmembrane region" description="Helical" evidence="8">
    <location>
        <begin position="289"/>
        <end position="309"/>
    </location>
</feature>
<evidence type="ECO:0000256" key="1">
    <source>
        <dbReference type="ARBA" id="ARBA00004651"/>
    </source>
</evidence>
<evidence type="ECO:0000256" key="5">
    <source>
        <dbReference type="ARBA" id="ARBA00022692"/>
    </source>
</evidence>
<dbReference type="OrthoDB" id="105593at2"/>
<dbReference type="EMBL" id="CP000360">
    <property type="protein sequence ID" value="ABF43575.1"/>
    <property type="molecule type" value="Genomic_DNA"/>
</dbReference>
<keyword evidence="11" id="KW-1185">Reference proteome</keyword>
<accession>Q1IHS5</accession>
<sequence length="370" mass="41309">MNRMWAIVEREMRKYRRSPTLMLVSMVMPLVQLIILGNAFGGKIREAKMGVVDQDRGTQSVRIREAFSAIQANVNTFHVVYYDNDQQAKDDVRKGKIQAAVVIPPEFSRKYYEENHPRIGVIVDNTDNFIAGSLEQKMQELVDALNKPAVQPRVQQQIALEVVELYPYIEYMKYLLPGSITLAMFISVMIGGGMLYIDDKARGVHEGYLVTPITRAELVFGLNIAGAIKAVISGVCLTVMGALIAGLSTAFHLTNILGALLMILATSMAFNTMMFLLMVRIEDPLVPRAMFGVLNTLLYFPSGAVYPIFSFPKWLRVIAYADPFSYAVDGFKMVLLKDAGFSAIWHDVAFLVIFSVITMAAAIPLFKRTL</sequence>
<dbReference type="GO" id="GO:0005886">
    <property type="term" value="C:plasma membrane"/>
    <property type="evidence" value="ECO:0007669"/>
    <property type="project" value="UniProtKB-SubCell"/>
</dbReference>
<evidence type="ECO:0000256" key="7">
    <source>
        <dbReference type="ARBA" id="ARBA00023136"/>
    </source>
</evidence>
<dbReference type="RefSeq" id="WP_011525372.1">
    <property type="nucleotide sequence ID" value="NC_008009.1"/>
</dbReference>
<organism evidence="10 11">
    <name type="scientific">Koribacter versatilis (strain Ellin345)</name>
    <dbReference type="NCBI Taxonomy" id="204669"/>
    <lineage>
        <taxon>Bacteria</taxon>
        <taxon>Pseudomonadati</taxon>
        <taxon>Acidobacteriota</taxon>
        <taxon>Terriglobia</taxon>
        <taxon>Terriglobales</taxon>
        <taxon>Candidatus Korobacteraceae</taxon>
        <taxon>Candidatus Korobacter</taxon>
    </lineage>
</organism>
<comment type="subcellular location">
    <subcellularLocation>
        <location evidence="1">Cell membrane</location>
        <topology evidence="1">Multi-pass membrane protein</topology>
    </subcellularLocation>
</comment>
<feature type="transmembrane region" description="Helical" evidence="8">
    <location>
        <begin position="21"/>
        <end position="40"/>
    </location>
</feature>
<evidence type="ECO:0000256" key="6">
    <source>
        <dbReference type="ARBA" id="ARBA00022989"/>
    </source>
</evidence>
<dbReference type="EnsemblBacteria" id="ABF43575">
    <property type="protein sequence ID" value="ABF43575"/>
    <property type="gene ID" value="Acid345_4575"/>
</dbReference>
<name>Q1IHS5_KORVE</name>
<keyword evidence="7 8" id="KW-0472">Membrane</keyword>
<dbReference type="Proteomes" id="UP000002432">
    <property type="component" value="Chromosome"/>
</dbReference>
<dbReference type="InterPro" id="IPR047817">
    <property type="entry name" value="ABC2_TM_bact-type"/>
</dbReference>
<dbReference type="PANTHER" id="PTHR30294:SF29">
    <property type="entry name" value="MULTIDRUG ABC TRANSPORTER PERMEASE YBHS-RELATED"/>
    <property type="match status" value="1"/>
</dbReference>
<keyword evidence="4" id="KW-1003">Cell membrane</keyword>
<evidence type="ECO:0000256" key="4">
    <source>
        <dbReference type="ARBA" id="ARBA00022475"/>
    </source>
</evidence>
<evidence type="ECO:0000313" key="10">
    <source>
        <dbReference type="EMBL" id="ABF43575.1"/>
    </source>
</evidence>
<dbReference type="PANTHER" id="PTHR30294">
    <property type="entry name" value="MEMBRANE COMPONENT OF ABC TRANSPORTER YHHJ-RELATED"/>
    <property type="match status" value="1"/>
</dbReference>
<dbReference type="PROSITE" id="PS51012">
    <property type="entry name" value="ABC_TM2"/>
    <property type="match status" value="1"/>
</dbReference>
<protein>
    <submittedName>
        <fullName evidence="10">ABC multidrug efflux pump, inner membrane subunit</fullName>
    </submittedName>
</protein>
<dbReference type="GO" id="GO:0140359">
    <property type="term" value="F:ABC-type transporter activity"/>
    <property type="evidence" value="ECO:0007669"/>
    <property type="project" value="InterPro"/>
</dbReference>
<keyword evidence="5 8" id="KW-0812">Transmembrane</keyword>
<feature type="transmembrane region" description="Helical" evidence="8">
    <location>
        <begin position="174"/>
        <end position="197"/>
    </location>
</feature>
<dbReference type="HOGENOM" id="CLU_039483_2_3_0"/>
<dbReference type="eggNOG" id="COG1511">
    <property type="taxonomic scope" value="Bacteria"/>
</dbReference>
<dbReference type="eggNOG" id="COG0842">
    <property type="taxonomic scope" value="Bacteria"/>
</dbReference>
<dbReference type="Gene3D" id="3.40.1710.10">
    <property type="entry name" value="abc type-2 transporter like domain"/>
    <property type="match status" value="1"/>
</dbReference>
<feature type="transmembrane region" description="Helical" evidence="8">
    <location>
        <begin position="343"/>
        <end position="366"/>
    </location>
</feature>